<dbReference type="InterPro" id="IPR041698">
    <property type="entry name" value="Methyltransf_25"/>
</dbReference>
<dbReference type="InterPro" id="IPR036236">
    <property type="entry name" value="Znf_C2H2_sf"/>
</dbReference>
<feature type="domain" description="C2H2-type" evidence="8">
    <location>
        <begin position="41"/>
        <end position="62"/>
    </location>
</feature>
<evidence type="ECO:0000256" key="4">
    <source>
        <dbReference type="ARBA" id="ARBA00047384"/>
    </source>
</evidence>
<dbReference type="PANTHER" id="PTHR11006">
    <property type="entry name" value="PROTEIN ARGININE N-METHYLTRANSFERASE"/>
    <property type="match status" value="1"/>
</dbReference>
<evidence type="ECO:0000256" key="3">
    <source>
        <dbReference type="ARBA" id="ARBA00022691"/>
    </source>
</evidence>
<dbReference type="InterPro" id="IPR013087">
    <property type="entry name" value="Znf_C2H2_type"/>
</dbReference>
<dbReference type="Gene3D" id="3.40.50.150">
    <property type="entry name" value="Vaccinia Virus protein VP39"/>
    <property type="match status" value="1"/>
</dbReference>
<protein>
    <recommendedName>
        <fullName evidence="8">C2H2-type domain-containing protein</fullName>
    </recommendedName>
</protein>
<dbReference type="GO" id="GO:0042054">
    <property type="term" value="F:histone methyltransferase activity"/>
    <property type="evidence" value="ECO:0007669"/>
    <property type="project" value="TreeGrafter"/>
</dbReference>
<dbReference type="CDD" id="cd02440">
    <property type="entry name" value="AdoMet_MTases"/>
    <property type="match status" value="1"/>
</dbReference>
<name>A0AAV9BVU3_ACOGR</name>
<dbReference type="Gene3D" id="2.70.160.11">
    <property type="entry name" value="Hnrnp arginine n-methyltransferase1"/>
    <property type="match status" value="1"/>
</dbReference>
<organism evidence="9 10">
    <name type="scientific">Acorus gramineus</name>
    <name type="common">Dwarf sweet flag</name>
    <dbReference type="NCBI Taxonomy" id="55184"/>
    <lineage>
        <taxon>Eukaryota</taxon>
        <taxon>Viridiplantae</taxon>
        <taxon>Streptophyta</taxon>
        <taxon>Embryophyta</taxon>
        <taxon>Tracheophyta</taxon>
        <taxon>Spermatophyta</taxon>
        <taxon>Magnoliopsida</taxon>
        <taxon>Liliopsida</taxon>
        <taxon>Acoraceae</taxon>
        <taxon>Acorus</taxon>
    </lineage>
</organism>
<evidence type="ECO:0000259" key="8">
    <source>
        <dbReference type="PROSITE" id="PS00028"/>
    </source>
</evidence>
<evidence type="ECO:0000256" key="1">
    <source>
        <dbReference type="ARBA" id="ARBA00022603"/>
    </source>
</evidence>
<dbReference type="PROSITE" id="PS51678">
    <property type="entry name" value="SAM_MT_PRMT"/>
    <property type="match status" value="1"/>
</dbReference>
<keyword evidence="10" id="KW-1185">Reference proteome</keyword>
<dbReference type="InterPro" id="IPR029063">
    <property type="entry name" value="SAM-dependent_MTases_sf"/>
</dbReference>
<sequence>MAENIYRADEEIEEEEEEEQQIETWDDWGTDEEDSEPDLLCLFCDRRFGSVELLFVHCESNHSFDFPGLRKDLLLDFYGCFKLINYVRSQVAENKCWNCGLAFRSNNELLDHLHPVNAVGEDIKLLWEDETYLKPFIVNDALLHSFYDDGDDDDDDNDCIVDREAVMRELMDFEDPRVILVDEDNMSKPLMDGLLNTVDHVDNGVDAKENCGALKQKGRNKHLRVSFANVAAREIKNVNDSYFGAYGSFGIHKEMISDKIRTDAYRDAITKNPSLLKHATVLDVGCGTGILSLFAAQAGALKVIAVEASEKMASVATQIAKDNGLLLEGNQAGDMEQPTGVISVVHGMVEELDNIIQAPPHSVDVLLSEWMGYCLLYESMLSSVLYARDRWLKPGGAILPDTATIFVAGFGRGGTSVPFWENVYGFDMSCIGKEVVEDASQNPIVDVVGSHDIVTDAVIIQTFDLVTMNQDEMDFTSTFELKLKSDLEPQTTQCCGIVLWFETAFTRRFCKETPTVLSTSPYGPKTHWSQTIFTFREPITMTSLKSSTDKAAPVGTARCPVTKLESRISIARSSQHRSIDISLETSGIGSDGRNRRWPVQIFNL</sequence>
<evidence type="ECO:0000313" key="10">
    <source>
        <dbReference type="Proteomes" id="UP001179952"/>
    </source>
</evidence>
<dbReference type="InterPro" id="IPR025799">
    <property type="entry name" value="Arg_MeTrfase"/>
</dbReference>
<dbReference type="SUPFAM" id="SSF53335">
    <property type="entry name" value="S-adenosyl-L-methionine-dependent methyltransferases"/>
    <property type="match status" value="1"/>
</dbReference>
<feature type="region of interest" description="Disordered" evidence="7">
    <location>
        <begin position="1"/>
        <end position="32"/>
    </location>
</feature>
<dbReference type="GO" id="GO:0035242">
    <property type="term" value="F:protein-arginine omega-N asymmetric methyltransferase activity"/>
    <property type="evidence" value="ECO:0007669"/>
    <property type="project" value="UniProtKB-EC"/>
</dbReference>
<evidence type="ECO:0000256" key="6">
    <source>
        <dbReference type="PROSITE-ProRule" id="PRU01015"/>
    </source>
</evidence>
<dbReference type="Pfam" id="PF12756">
    <property type="entry name" value="zf-C2H2_2"/>
    <property type="match status" value="1"/>
</dbReference>
<dbReference type="AlphaFoldDB" id="A0AAV9BVU3"/>
<dbReference type="InterPro" id="IPR041661">
    <property type="entry name" value="ZN622/Rei1/Reh1_Znf-C2H2"/>
</dbReference>
<evidence type="ECO:0000256" key="2">
    <source>
        <dbReference type="ARBA" id="ARBA00022679"/>
    </source>
</evidence>
<proteinExistence type="predicted"/>
<dbReference type="InterPro" id="IPR055135">
    <property type="entry name" value="PRMT_dom"/>
</dbReference>
<keyword evidence="2 6" id="KW-0808">Transferase</keyword>
<keyword evidence="3 6" id="KW-0949">S-adenosyl-L-methionine</keyword>
<dbReference type="Proteomes" id="UP001179952">
    <property type="component" value="Unassembled WGS sequence"/>
</dbReference>
<comment type="caution">
    <text evidence="9">The sequence shown here is derived from an EMBL/GenBank/DDBJ whole genome shotgun (WGS) entry which is preliminary data.</text>
</comment>
<dbReference type="PANTHER" id="PTHR11006:SF89">
    <property type="entry name" value="PROTEIN ARGININE N-METHYLTRANSFERASE 3-RELATED"/>
    <property type="match status" value="1"/>
</dbReference>
<reference evidence="9" key="2">
    <citation type="submission" date="2023-06" db="EMBL/GenBank/DDBJ databases">
        <authorList>
            <person name="Ma L."/>
            <person name="Liu K.-W."/>
            <person name="Li Z."/>
            <person name="Hsiao Y.-Y."/>
            <person name="Qi Y."/>
            <person name="Fu T."/>
            <person name="Tang G."/>
            <person name="Zhang D."/>
            <person name="Sun W.-H."/>
            <person name="Liu D.-K."/>
            <person name="Li Y."/>
            <person name="Chen G.-Z."/>
            <person name="Liu X.-D."/>
            <person name="Liao X.-Y."/>
            <person name="Jiang Y.-T."/>
            <person name="Yu X."/>
            <person name="Hao Y."/>
            <person name="Huang J."/>
            <person name="Zhao X.-W."/>
            <person name="Ke S."/>
            <person name="Chen Y.-Y."/>
            <person name="Wu W.-L."/>
            <person name="Hsu J.-L."/>
            <person name="Lin Y.-F."/>
            <person name="Huang M.-D."/>
            <person name="Li C.-Y."/>
            <person name="Huang L."/>
            <person name="Wang Z.-W."/>
            <person name="Zhao X."/>
            <person name="Zhong W.-Y."/>
            <person name="Peng D.-H."/>
            <person name="Ahmad S."/>
            <person name="Lan S."/>
            <person name="Zhang J.-S."/>
            <person name="Tsai W.-C."/>
            <person name="Van De Peer Y."/>
            <person name="Liu Z.-J."/>
        </authorList>
    </citation>
    <scope>NUCLEOTIDE SEQUENCE</scope>
    <source>
        <strain evidence="9">SCP</strain>
        <tissue evidence="9">Leaves</tissue>
    </source>
</reference>
<comment type="catalytic activity">
    <reaction evidence="4">
        <text>L-arginyl-[protein] + 2 S-adenosyl-L-methionine = N(omega),N(omega)-dimethyl-L-arginyl-[protein] + 2 S-adenosyl-L-homocysteine + 2 H(+)</text>
        <dbReference type="Rhea" id="RHEA:48096"/>
        <dbReference type="Rhea" id="RHEA-COMP:10532"/>
        <dbReference type="Rhea" id="RHEA-COMP:11991"/>
        <dbReference type="ChEBI" id="CHEBI:15378"/>
        <dbReference type="ChEBI" id="CHEBI:29965"/>
        <dbReference type="ChEBI" id="CHEBI:57856"/>
        <dbReference type="ChEBI" id="CHEBI:59789"/>
        <dbReference type="ChEBI" id="CHEBI:61897"/>
        <dbReference type="EC" id="2.1.1.319"/>
    </reaction>
    <physiologicalReaction direction="left-to-right" evidence="4">
        <dbReference type="Rhea" id="RHEA:48097"/>
    </physiologicalReaction>
</comment>
<dbReference type="Pfam" id="PF22528">
    <property type="entry name" value="PRMT_C"/>
    <property type="match status" value="1"/>
</dbReference>
<dbReference type="GO" id="GO:0005634">
    <property type="term" value="C:nucleus"/>
    <property type="evidence" value="ECO:0007669"/>
    <property type="project" value="TreeGrafter"/>
</dbReference>
<dbReference type="GO" id="GO:0032259">
    <property type="term" value="P:methylation"/>
    <property type="evidence" value="ECO:0007669"/>
    <property type="project" value="UniProtKB-KW"/>
</dbReference>
<dbReference type="SUPFAM" id="SSF57667">
    <property type="entry name" value="beta-beta-alpha zinc fingers"/>
    <property type="match status" value="1"/>
</dbReference>
<keyword evidence="1 6" id="KW-0489">Methyltransferase</keyword>
<dbReference type="PROSITE" id="PS00028">
    <property type="entry name" value="ZINC_FINGER_C2H2_1"/>
    <property type="match status" value="1"/>
</dbReference>
<dbReference type="EMBL" id="JAUJYN010000001">
    <property type="protein sequence ID" value="KAK1280619.1"/>
    <property type="molecule type" value="Genomic_DNA"/>
</dbReference>
<reference evidence="9" key="1">
    <citation type="journal article" date="2023" name="Nat. Commun.">
        <title>Diploid and tetraploid genomes of Acorus and the evolution of monocots.</title>
        <authorList>
            <person name="Ma L."/>
            <person name="Liu K.W."/>
            <person name="Li Z."/>
            <person name="Hsiao Y.Y."/>
            <person name="Qi Y."/>
            <person name="Fu T."/>
            <person name="Tang G.D."/>
            <person name="Zhang D."/>
            <person name="Sun W.H."/>
            <person name="Liu D.K."/>
            <person name="Li Y."/>
            <person name="Chen G.Z."/>
            <person name="Liu X.D."/>
            <person name="Liao X.Y."/>
            <person name="Jiang Y.T."/>
            <person name="Yu X."/>
            <person name="Hao Y."/>
            <person name="Huang J."/>
            <person name="Zhao X.W."/>
            <person name="Ke S."/>
            <person name="Chen Y.Y."/>
            <person name="Wu W.L."/>
            <person name="Hsu J.L."/>
            <person name="Lin Y.F."/>
            <person name="Huang M.D."/>
            <person name="Li C.Y."/>
            <person name="Huang L."/>
            <person name="Wang Z.W."/>
            <person name="Zhao X."/>
            <person name="Zhong W.Y."/>
            <person name="Peng D.H."/>
            <person name="Ahmad S."/>
            <person name="Lan S."/>
            <person name="Zhang J.S."/>
            <person name="Tsai W.C."/>
            <person name="Van de Peer Y."/>
            <person name="Liu Z.J."/>
        </authorList>
    </citation>
    <scope>NUCLEOTIDE SEQUENCE</scope>
    <source>
        <strain evidence="9">SCP</strain>
    </source>
</reference>
<evidence type="ECO:0000256" key="5">
    <source>
        <dbReference type="ARBA" id="ARBA00049303"/>
    </source>
</evidence>
<accession>A0AAV9BVU3</accession>
<evidence type="ECO:0000256" key="7">
    <source>
        <dbReference type="SAM" id="MobiDB-lite"/>
    </source>
</evidence>
<dbReference type="Pfam" id="PF13649">
    <property type="entry name" value="Methyltransf_25"/>
    <property type="match status" value="1"/>
</dbReference>
<evidence type="ECO:0000313" key="9">
    <source>
        <dbReference type="EMBL" id="KAK1280619.1"/>
    </source>
</evidence>
<comment type="catalytic activity">
    <reaction evidence="5">
        <text>L-arginyl-[protein] + S-adenosyl-L-methionine = N(omega)-methyl-L-arginyl-[protein] + S-adenosyl-L-homocysteine + H(+)</text>
        <dbReference type="Rhea" id="RHEA:48100"/>
        <dbReference type="Rhea" id="RHEA-COMP:10532"/>
        <dbReference type="Rhea" id="RHEA-COMP:11990"/>
        <dbReference type="ChEBI" id="CHEBI:15378"/>
        <dbReference type="ChEBI" id="CHEBI:29965"/>
        <dbReference type="ChEBI" id="CHEBI:57856"/>
        <dbReference type="ChEBI" id="CHEBI:59789"/>
        <dbReference type="ChEBI" id="CHEBI:65280"/>
    </reaction>
    <physiologicalReaction direction="left-to-right" evidence="5">
        <dbReference type="Rhea" id="RHEA:48101"/>
    </physiologicalReaction>
</comment>
<dbReference type="FunFam" id="3.40.50.150:FF:000016">
    <property type="entry name" value="Protein arginine N-methyltransferase 6"/>
    <property type="match status" value="1"/>
</dbReference>
<gene>
    <name evidence="9" type="ORF">QJS04_geneDACA015037</name>
</gene>
<feature type="compositionally biased region" description="Acidic residues" evidence="7">
    <location>
        <begin position="10"/>
        <end position="32"/>
    </location>
</feature>